<dbReference type="AlphaFoldDB" id="A0A6A3MTR3"/>
<evidence type="ECO:0000313" key="2">
    <source>
        <dbReference type="Proteomes" id="UP000435112"/>
    </source>
</evidence>
<name>A0A6A3MTR3_9STRA</name>
<dbReference type="EMBL" id="QXFU01000474">
    <property type="protein sequence ID" value="KAE9032655.1"/>
    <property type="molecule type" value="Genomic_DNA"/>
</dbReference>
<accession>A0A6A3MTR3</accession>
<dbReference type="Proteomes" id="UP000435112">
    <property type="component" value="Unassembled WGS sequence"/>
</dbReference>
<gene>
    <name evidence="1" type="ORF">PR002_g9075</name>
</gene>
<organism evidence="1 2">
    <name type="scientific">Phytophthora rubi</name>
    <dbReference type="NCBI Taxonomy" id="129364"/>
    <lineage>
        <taxon>Eukaryota</taxon>
        <taxon>Sar</taxon>
        <taxon>Stramenopiles</taxon>
        <taxon>Oomycota</taxon>
        <taxon>Peronosporomycetes</taxon>
        <taxon>Peronosporales</taxon>
        <taxon>Peronosporaceae</taxon>
        <taxon>Phytophthora</taxon>
    </lineage>
</organism>
<reference evidence="1 2" key="1">
    <citation type="submission" date="2018-09" db="EMBL/GenBank/DDBJ databases">
        <title>Genomic investigation of the strawberry pathogen Phytophthora fragariae indicates pathogenicity is determined by transcriptional variation in three key races.</title>
        <authorList>
            <person name="Adams T.M."/>
            <person name="Armitage A.D."/>
            <person name="Sobczyk M.K."/>
            <person name="Bates H.J."/>
            <person name="Dunwell J.M."/>
            <person name="Nellist C.F."/>
            <person name="Harrison R.J."/>
        </authorList>
    </citation>
    <scope>NUCLEOTIDE SEQUENCE [LARGE SCALE GENOMIC DNA]</scope>
    <source>
        <strain evidence="1 2">SCRP324</strain>
    </source>
</reference>
<proteinExistence type="predicted"/>
<protein>
    <submittedName>
        <fullName evidence="1">Uncharacterized protein</fullName>
    </submittedName>
</protein>
<evidence type="ECO:0000313" key="1">
    <source>
        <dbReference type="EMBL" id="KAE9032655.1"/>
    </source>
</evidence>
<comment type="caution">
    <text evidence="1">The sequence shown here is derived from an EMBL/GenBank/DDBJ whole genome shotgun (WGS) entry which is preliminary data.</text>
</comment>
<sequence>MADNATVVSAAGGAALALALAPALGADVLPRIRILWCTVQVRWLRCGLIELLAACCVSSASLV</sequence>